<evidence type="ECO:0000313" key="4">
    <source>
        <dbReference type="EMBL" id="QNE89448.1"/>
    </source>
</evidence>
<dbReference type="KEGG" id="cik:H0194_10540"/>
<dbReference type="EMBL" id="CP059404">
    <property type="protein sequence ID" value="QNE89448.1"/>
    <property type="molecule type" value="Genomic_DNA"/>
</dbReference>
<dbReference type="GO" id="GO:0016620">
    <property type="term" value="F:oxidoreductase activity, acting on the aldehyde or oxo group of donors, NAD or NADP as acceptor"/>
    <property type="evidence" value="ECO:0007669"/>
    <property type="project" value="InterPro"/>
</dbReference>
<dbReference type="InterPro" id="IPR016163">
    <property type="entry name" value="Ald_DH_C"/>
</dbReference>
<sequence length="495" mass="52513">MSNNTVVSPACGEEVGSIRVYTAEETRAAFVSARAAQAAWEHVPHATKKRIFLEFHDLVLSEKTALLDTICAESGKARKDAFEEVLDVALTARHYAYRAGALLRPRRARAGIPLTGSVRVNHEPVGVVGVIAPWNYPLTLAVSDAVAALLAGNAVVLKPDSATPLSALRVAELLYEAGVPREVFHVLPGPGAEVGQAIVADCDYLMFTGSTATGRKLAAQAGERLIGFSGELGGKNPLIVASDADIQRAAEGAVTACFSNAGQLCISIERIYVVDAVAAEFTRAFVRSVEAMKVGAEHGWNADMGSLISHDHVEKVSGFVDDAVAAGARVLTGGKRLIDGAHARGAYYAPTVLTDVPASARLYREEVFGPVVYIESVPDEDTAIARANDTDYGLNASVWARASTGRRIASQLHAGTVNINEGYATAWIAMDAPMGGWKSSGVGRRHGDGGLLKYTEARTVALQRWTHATGPAALDREKFAATAAWALRAFRDVLR</sequence>
<protein>
    <submittedName>
        <fullName evidence="4">Succinate-semialdehyde dehydrogenase (NADP(+))</fullName>
    </submittedName>
</protein>
<dbReference type="InterPro" id="IPR015590">
    <property type="entry name" value="Aldehyde_DH_dom"/>
</dbReference>
<comment type="similarity">
    <text evidence="1">Belongs to the aldehyde dehydrogenase family.</text>
</comment>
<dbReference type="Proteomes" id="UP000515743">
    <property type="component" value="Chromosome"/>
</dbReference>
<feature type="domain" description="Aldehyde dehydrogenase" evidence="3">
    <location>
        <begin position="5"/>
        <end position="460"/>
    </location>
</feature>
<organism evidence="4 5">
    <name type="scientific">Corynebacterium incognita</name>
    <dbReference type="NCBI Taxonomy" id="2754725"/>
    <lineage>
        <taxon>Bacteria</taxon>
        <taxon>Bacillati</taxon>
        <taxon>Actinomycetota</taxon>
        <taxon>Actinomycetes</taxon>
        <taxon>Mycobacteriales</taxon>
        <taxon>Corynebacteriaceae</taxon>
        <taxon>Corynebacterium</taxon>
    </lineage>
</organism>
<reference evidence="4 5" key="1">
    <citation type="submission" date="2020-07" db="EMBL/GenBank/DDBJ databases">
        <title>Complete genome and description of Corynebacterium incognita strain Marseille-Q3630 sp. nov.</title>
        <authorList>
            <person name="Boxberger M."/>
        </authorList>
    </citation>
    <scope>NUCLEOTIDE SEQUENCE [LARGE SCALE GENOMIC DNA]</scope>
    <source>
        <strain evidence="4 5">Marseille-Q3630</strain>
    </source>
</reference>
<dbReference type="Gene3D" id="3.40.605.10">
    <property type="entry name" value="Aldehyde Dehydrogenase, Chain A, domain 1"/>
    <property type="match status" value="1"/>
</dbReference>
<dbReference type="InterPro" id="IPR016161">
    <property type="entry name" value="Ald_DH/histidinol_DH"/>
</dbReference>
<dbReference type="PANTHER" id="PTHR11699">
    <property type="entry name" value="ALDEHYDE DEHYDROGENASE-RELATED"/>
    <property type="match status" value="1"/>
</dbReference>
<proteinExistence type="inferred from homology"/>
<keyword evidence="2" id="KW-0560">Oxidoreductase</keyword>
<keyword evidence="5" id="KW-1185">Reference proteome</keyword>
<dbReference type="FunFam" id="3.40.309.10:FF:000009">
    <property type="entry name" value="Aldehyde dehydrogenase A"/>
    <property type="match status" value="1"/>
</dbReference>
<dbReference type="RefSeq" id="WP_185175822.1">
    <property type="nucleotide sequence ID" value="NZ_CP059404.1"/>
</dbReference>
<name>A0A7G7CPD2_9CORY</name>
<dbReference type="SUPFAM" id="SSF53720">
    <property type="entry name" value="ALDH-like"/>
    <property type="match status" value="1"/>
</dbReference>
<gene>
    <name evidence="4" type="ORF">H0194_10540</name>
</gene>
<evidence type="ECO:0000259" key="3">
    <source>
        <dbReference type="Pfam" id="PF00171"/>
    </source>
</evidence>
<dbReference type="AlphaFoldDB" id="A0A7G7CPD2"/>
<dbReference type="NCBIfam" id="NF006916">
    <property type="entry name" value="PRK09407.1"/>
    <property type="match status" value="1"/>
</dbReference>
<evidence type="ECO:0000256" key="2">
    <source>
        <dbReference type="ARBA" id="ARBA00023002"/>
    </source>
</evidence>
<dbReference type="Pfam" id="PF00171">
    <property type="entry name" value="Aldedh"/>
    <property type="match status" value="1"/>
</dbReference>
<evidence type="ECO:0000256" key="1">
    <source>
        <dbReference type="ARBA" id="ARBA00009986"/>
    </source>
</evidence>
<accession>A0A7G7CPD2</accession>
<dbReference type="InterPro" id="IPR016162">
    <property type="entry name" value="Ald_DH_N"/>
</dbReference>
<dbReference type="Gene3D" id="3.40.309.10">
    <property type="entry name" value="Aldehyde Dehydrogenase, Chain A, domain 2"/>
    <property type="match status" value="1"/>
</dbReference>
<evidence type="ECO:0000313" key="5">
    <source>
        <dbReference type="Proteomes" id="UP000515743"/>
    </source>
</evidence>